<feature type="domain" description="Glycosyltransferase subfamily 4-like N-terminal" evidence="2">
    <location>
        <begin position="18"/>
        <end position="187"/>
    </location>
</feature>
<dbReference type="Pfam" id="PF00534">
    <property type="entry name" value="Glycos_transf_1"/>
    <property type="match status" value="1"/>
</dbReference>
<dbReference type="InterPro" id="IPR050194">
    <property type="entry name" value="Glycosyltransferase_grp1"/>
</dbReference>
<dbReference type="SUPFAM" id="SSF53756">
    <property type="entry name" value="UDP-Glycosyltransferase/glycogen phosphorylase"/>
    <property type="match status" value="1"/>
</dbReference>
<dbReference type="Pfam" id="PF13439">
    <property type="entry name" value="Glyco_transf_4"/>
    <property type="match status" value="1"/>
</dbReference>
<reference evidence="3" key="2">
    <citation type="journal article" date="2021" name="PeerJ">
        <title>Extensive microbial diversity within the chicken gut microbiome revealed by metagenomics and culture.</title>
        <authorList>
            <person name="Gilroy R."/>
            <person name="Ravi A."/>
            <person name="Getino M."/>
            <person name="Pursley I."/>
            <person name="Horton D.L."/>
            <person name="Alikhan N.F."/>
            <person name="Baker D."/>
            <person name="Gharbi K."/>
            <person name="Hall N."/>
            <person name="Watson M."/>
            <person name="Adriaenssens E.M."/>
            <person name="Foster-Nyarko E."/>
            <person name="Jarju S."/>
            <person name="Secka A."/>
            <person name="Antonio M."/>
            <person name="Oren A."/>
            <person name="Chaudhuri R.R."/>
            <person name="La Ragione R."/>
            <person name="Hildebrand F."/>
            <person name="Pallen M.J."/>
        </authorList>
    </citation>
    <scope>NUCLEOTIDE SEQUENCE</scope>
    <source>
        <strain evidence="3">CHK176-6737</strain>
    </source>
</reference>
<dbReference type="GO" id="GO:0016757">
    <property type="term" value="F:glycosyltransferase activity"/>
    <property type="evidence" value="ECO:0007669"/>
    <property type="project" value="InterPro"/>
</dbReference>
<evidence type="ECO:0000313" key="3">
    <source>
        <dbReference type="EMBL" id="HIU69900.1"/>
    </source>
</evidence>
<dbReference type="AlphaFoldDB" id="A0A9D1MW00"/>
<name>A0A9D1MW00_9FIRM</name>
<accession>A0A9D1MW00</accession>
<evidence type="ECO:0000259" key="1">
    <source>
        <dbReference type="Pfam" id="PF00534"/>
    </source>
</evidence>
<evidence type="ECO:0000313" key="4">
    <source>
        <dbReference type="Proteomes" id="UP000824125"/>
    </source>
</evidence>
<dbReference type="EMBL" id="DVNM01000045">
    <property type="protein sequence ID" value="HIU69900.1"/>
    <property type="molecule type" value="Genomic_DNA"/>
</dbReference>
<dbReference type="InterPro" id="IPR001296">
    <property type="entry name" value="Glyco_trans_1"/>
</dbReference>
<dbReference type="Proteomes" id="UP000824125">
    <property type="component" value="Unassembled WGS sequence"/>
</dbReference>
<gene>
    <name evidence="3" type="ORF">IAD23_08090</name>
</gene>
<dbReference type="Gene3D" id="3.40.50.2000">
    <property type="entry name" value="Glycogen Phosphorylase B"/>
    <property type="match status" value="2"/>
</dbReference>
<evidence type="ECO:0000259" key="2">
    <source>
        <dbReference type="Pfam" id="PF13439"/>
    </source>
</evidence>
<protein>
    <submittedName>
        <fullName evidence="3">Glycosyltransferase</fullName>
    </submittedName>
</protein>
<dbReference type="PANTHER" id="PTHR45947">
    <property type="entry name" value="SULFOQUINOVOSYL TRANSFERASE SQD2"/>
    <property type="match status" value="1"/>
</dbReference>
<reference evidence="3" key="1">
    <citation type="submission" date="2020-10" db="EMBL/GenBank/DDBJ databases">
        <authorList>
            <person name="Gilroy R."/>
        </authorList>
    </citation>
    <scope>NUCLEOTIDE SEQUENCE</scope>
    <source>
        <strain evidence="3">CHK176-6737</strain>
    </source>
</reference>
<dbReference type="InterPro" id="IPR028098">
    <property type="entry name" value="Glyco_trans_4-like_N"/>
</dbReference>
<comment type="caution">
    <text evidence="3">The sequence shown here is derived from an EMBL/GenBank/DDBJ whole genome shotgun (WGS) entry which is preliminary data.</text>
</comment>
<dbReference type="PANTHER" id="PTHR45947:SF3">
    <property type="entry name" value="SULFOQUINOVOSYL TRANSFERASE SQD2"/>
    <property type="match status" value="1"/>
</dbReference>
<sequence>MDKKLKIALGTDAFPPNVDGIVYTVMNYANYLQKMGCDVTVVTPENPAAGKDRYPFHVYRYQNLKIPNKDKYPIGWPFKKKFRMDIKNMHFDLLHSHCPLATSYFFRLVKRVQDVPVILTYHTKYEYDILERVHVRYLSEFAKRFLRNNIYAADEVWVPSRGTVDSLRKFGYAGNVVVMPNGVDMERGAAAQAQVDAVRRQYGLKPGVPTLIFVGRIMWYKNLQIVLDALHRLKNSGTAFQLLMIGGGKNCSQVKRYVRKIGLENEVIFTGIIHDRGKLKACYSAADLLVFPSTFDTNGLVVREAAACGVASLLVRGSCAAEGIEDNETGFLCEESTESFEERLRTLLADPEQMHRVGENACEKIYLSWEDAVDNAYKRYEQVVEEYDRFRKTKKQR</sequence>
<feature type="domain" description="Glycosyl transferase family 1" evidence="1">
    <location>
        <begin position="197"/>
        <end position="361"/>
    </location>
</feature>
<organism evidence="3 4">
    <name type="scientific">Candidatus Scybalenecus merdavium</name>
    <dbReference type="NCBI Taxonomy" id="2840939"/>
    <lineage>
        <taxon>Bacteria</taxon>
        <taxon>Bacillati</taxon>
        <taxon>Bacillota</taxon>
        <taxon>Clostridia</taxon>
        <taxon>Eubacteriales</taxon>
        <taxon>Oscillospiraceae</taxon>
        <taxon>Oscillospiraceae incertae sedis</taxon>
        <taxon>Candidatus Scybalenecus</taxon>
    </lineage>
</organism>
<proteinExistence type="predicted"/>